<reference evidence="3 4" key="1">
    <citation type="submission" date="2015-03" db="EMBL/GenBank/DDBJ databases">
        <title>Genome assembly of Sandaracinus amylolyticus DSM 53668.</title>
        <authorList>
            <person name="Sharma G."/>
            <person name="Subramanian S."/>
        </authorList>
    </citation>
    <scope>NUCLEOTIDE SEQUENCE [LARGE SCALE GENOMIC DNA]</scope>
    <source>
        <strain evidence="3 4">DSM 53668</strain>
    </source>
</reference>
<keyword evidence="2" id="KW-0812">Transmembrane</keyword>
<organism evidence="3 4">
    <name type="scientific">Sandaracinus amylolyticus</name>
    <dbReference type="NCBI Taxonomy" id="927083"/>
    <lineage>
        <taxon>Bacteria</taxon>
        <taxon>Pseudomonadati</taxon>
        <taxon>Myxococcota</taxon>
        <taxon>Polyangia</taxon>
        <taxon>Polyangiales</taxon>
        <taxon>Sandaracinaceae</taxon>
        <taxon>Sandaracinus</taxon>
    </lineage>
</organism>
<feature type="region of interest" description="Disordered" evidence="1">
    <location>
        <begin position="1"/>
        <end position="24"/>
    </location>
</feature>
<proteinExistence type="predicted"/>
<keyword evidence="2" id="KW-1133">Transmembrane helix</keyword>
<evidence type="ECO:0000313" key="4">
    <source>
        <dbReference type="Proteomes" id="UP000034883"/>
    </source>
</evidence>
<feature type="region of interest" description="Disordered" evidence="1">
    <location>
        <begin position="161"/>
        <end position="186"/>
    </location>
</feature>
<dbReference type="KEGG" id="samy:DB32_003006"/>
<keyword evidence="4" id="KW-1185">Reference proteome</keyword>
<protein>
    <submittedName>
        <fullName evidence="3">Uncharacterized protein</fullName>
    </submittedName>
</protein>
<name>A0A0F6YI74_9BACT</name>
<keyword evidence="2" id="KW-0472">Membrane</keyword>
<sequence>MSDVRVPSRERDVPDDEVPTSSELCAMLAPARLAPAGRDDDARDSLIDIVTTRHALVPTEPIPLAELERAPRRWVLAGASMLAVLTLSMIAFAAVPRLLAPDAQRERSITSQASTTPRARPPEVVAPAPIAVEPVTPSATLAPTAERVPAVRVRPHVAVVPDAARTRPSASSTSPMRTSDAPQRALDPAVASALESALSGGVDGEAREALPLLPAQRDVSTTLRALERRIAACRDGEGGIATAHLVIEGATGRVSRVDVRGDGADAACVATIVESATFPRFSRDELPVVYPYRL</sequence>
<accession>A0A0F6YI74</accession>
<evidence type="ECO:0000256" key="2">
    <source>
        <dbReference type="SAM" id="Phobius"/>
    </source>
</evidence>
<feature type="transmembrane region" description="Helical" evidence="2">
    <location>
        <begin position="74"/>
        <end position="95"/>
    </location>
</feature>
<feature type="region of interest" description="Disordered" evidence="1">
    <location>
        <begin position="103"/>
        <end position="122"/>
    </location>
</feature>
<feature type="compositionally biased region" description="Basic and acidic residues" evidence="1">
    <location>
        <begin position="1"/>
        <end position="12"/>
    </location>
</feature>
<dbReference type="AlphaFoldDB" id="A0A0F6YI74"/>
<evidence type="ECO:0000256" key="1">
    <source>
        <dbReference type="SAM" id="MobiDB-lite"/>
    </source>
</evidence>
<gene>
    <name evidence="3" type="ORF">DB32_003006</name>
</gene>
<feature type="compositionally biased region" description="Low complexity" evidence="1">
    <location>
        <begin position="161"/>
        <end position="180"/>
    </location>
</feature>
<dbReference type="STRING" id="927083.DB32_003006"/>
<dbReference type="EMBL" id="CP011125">
    <property type="protein sequence ID" value="AKF05857.1"/>
    <property type="molecule type" value="Genomic_DNA"/>
</dbReference>
<dbReference type="Proteomes" id="UP000034883">
    <property type="component" value="Chromosome"/>
</dbReference>
<dbReference type="RefSeq" id="WP_053233082.1">
    <property type="nucleotide sequence ID" value="NZ_CP011125.1"/>
</dbReference>
<evidence type="ECO:0000313" key="3">
    <source>
        <dbReference type="EMBL" id="AKF05857.1"/>
    </source>
</evidence>